<evidence type="ECO:0000256" key="2">
    <source>
        <dbReference type="SAM" id="Phobius"/>
    </source>
</evidence>
<feature type="transmembrane region" description="Helical" evidence="2">
    <location>
        <begin position="29"/>
        <end position="49"/>
    </location>
</feature>
<sequence length="117" mass="11412">MSDPNHAPRTTNTHTRETHVEKRSGGSGAMAFIVGGLVVAVGILFFVFWGGGREGDTAANGGGDVNVSVEETGDAAEGAAESAAGAAESAADAAGDAAESAAESAESAAETATDDSQ</sequence>
<feature type="compositionally biased region" description="Basic and acidic residues" evidence="1">
    <location>
        <begin position="14"/>
        <end position="24"/>
    </location>
</feature>
<dbReference type="eggNOG" id="ENOG5031AY0">
    <property type="taxonomic scope" value="Bacteria"/>
</dbReference>
<dbReference type="Proteomes" id="UP000019063">
    <property type="component" value="Unassembled WGS sequence"/>
</dbReference>
<protein>
    <submittedName>
        <fullName evidence="3">Uncharacterized protein</fullName>
    </submittedName>
</protein>
<gene>
    <name evidence="3" type="ORF">ATO8_00770</name>
</gene>
<feature type="region of interest" description="Disordered" evidence="1">
    <location>
        <begin position="56"/>
        <end position="117"/>
    </location>
</feature>
<accession>W4HNU4</accession>
<keyword evidence="2" id="KW-1133">Transmembrane helix</keyword>
<evidence type="ECO:0000313" key="4">
    <source>
        <dbReference type="Proteomes" id="UP000019063"/>
    </source>
</evidence>
<feature type="compositionally biased region" description="Low complexity" evidence="1">
    <location>
        <begin position="75"/>
        <end position="111"/>
    </location>
</feature>
<keyword evidence="2" id="KW-0812">Transmembrane</keyword>
<reference evidence="3 4" key="1">
    <citation type="journal article" date="2014" name="Antonie Van Leeuwenhoek">
        <title>Roseivivax atlanticus sp. nov., isolated from surface seawater of the Atlantic Ocean.</title>
        <authorList>
            <person name="Li G."/>
            <person name="Lai Q."/>
            <person name="Liu X."/>
            <person name="Sun F."/>
            <person name="Shao Z."/>
        </authorList>
    </citation>
    <scope>NUCLEOTIDE SEQUENCE [LARGE SCALE GENOMIC DNA]</scope>
    <source>
        <strain evidence="3 4">22II-s10s</strain>
    </source>
</reference>
<keyword evidence="4" id="KW-1185">Reference proteome</keyword>
<evidence type="ECO:0000313" key="3">
    <source>
        <dbReference type="EMBL" id="ETW14397.1"/>
    </source>
</evidence>
<evidence type="ECO:0000256" key="1">
    <source>
        <dbReference type="SAM" id="MobiDB-lite"/>
    </source>
</evidence>
<organism evidence="3 4">
    <name type="scientific">Roseivivax marinus</name>
    <dbReference type="NCBI Taxonomy" id="1379903"/>
    <lineage>
        <taxon>Bacteria</taxon>
        <taxon>Pseudomonadati</taxon>
        <taxon>Pseudomonadota</taxon>
        <taxon>Alphaproteobacteria</taxon>
        <taxon>Rhodobacterales</taxon>
        <taxon>Roseobacteraceae</taxon>
        <taxon>Roseivivax</taxon>
    </lineage>
</organism>
<dbReference type="AlphaFoldDB" id="W4HNU4"/>
<dbReference type="RefSeq" id="WP_043841261.1">
    <property type="nucleotide sequence ID" value="NZ_AQQW01000001.1"/>
</dbReference>
<name>W4HNU4_9RHOB</name>
<dbReference type="STRING" id="1379903.ATO8_00770"/>
<proteinExistence type="predicted"/>
<feature type="region of interest" description="Disordered" evidence="1">
    <location>
        <begin position="1"/>
        <end position="26"/>
    </location>
</feature>
<dbReference type="EMBL" id="AQQW01000001">
    <property type="protein sequence ID" value="ETW14397.1"/>
    <property type="molecule type" value="Genomic_DNA"/>
</dbReference>
<comment type="caution">
    <text evidence="3">The sequence shown here is derived from an EMBL/GenBank/DDBJ whole genome shotgun (WGS) entry which is preliminary data.</text>
</comment>
<keyword evidence="2" id="KW-0472">Membrane</keyword>